<dbReference type="WBParaSite" id="nRc.2.0.1.t47341-RA">
    <property type="protein sequence ID" value="nRc.2.0.1.t47341-RA"/>
    <property type="gene ID" value="nRc.2.0.1.g47341"/>
</dbReference>
<proteinExistence type="predicted"/>
<dbReference type="InterPro" id="IPR004012">
    <property type="entry name" value="Run_dom"/>
</dbReference>
<feature type="region of interest" description="Disordered" evidence="1">
    <location>
        <begin position="1"/>
        <end position="47"/>
    </location>
</feature>
<evidence type="ECO:0000313" key="4">
    <source>
        <dbReference type="WBParaSite" id="nRc.2.0.1.t47341-RA"/>
    </source>
</evidence>
<feature type="region of interest" description="Disordered" evidence="1">
    <location>
        <begin position="915"/>
        <end position="1055"/>
    </location>
</feature>
<dbReference type="Gene3D" id="1.20.58.900">
    <property type="match status" value="1"/>
</dbReference>
<evidence type="ECO:0000256" key="1">
    <source>
        <dbReference type="SAM" id="MobiDB-lite"/>
    </source>
</evidence>
<evidence type="ECO:0000259" key="2">
    <source>
        <dbReference type="PROSITE" id="PS50826"/>
    </source>
</evidence>
<sequence length="1055" mass="118704">MISAINRRPPILFKSGGDSPLRSGGGRDMVDVNSNNSPGHSSSQDGSFIQDEDMHLILEFGCLAPPANVIMQPQRIIDDRLQQQQQPHTCNDFSYPNVLKDGKSISDCCSMKVQASPPDDPAIFDNRRCDYRQRIEWAKKFDADIVAQLDFDDFSVRRDMALLNGDVTTKRKTLRFNNRRKILRAGDSMETSLLFNVNGECLSSLIFSSSSSSNCSAQAGDENENFFVDNGNLTILDDDFSTRQSDAPKEKSQPPGPFISTDSLDFSSLSLTEENLRQACATNKREYVLTFDKNAFESGLAIFSTETCMEDSYISPDNICLEIGGHCKNDNNGYEFSSRNFVSENQDKSEGNKDEDQCDCGISVISIGKTPEITEICNQSQTSEDNSNNNVVTWGRIKRSYEKPENSCIGFNPNSKFVSLPNLKKSNLLTNVAEEENHQPIDEETTTQKRLSLLQVFQENQQQQILHKNHDNESGYITGAGSNVNENFAVYDPPPPWNYFVTEKNFLAKECIQETNEKDFRYVDLNHNEIDYVPPFVVKDTTSEQKAPAKPPRSFVNQNICAQKLDSHIQPQSIKNEENEVVRNSLDLDFLKFPFEVPSLDMEITPFLTDFINNKIKKSNLASPFESPRSLAAQIFDGKPHNAPKLANNVNNLDDDYRIAAAGPGPEHIEDWDSLAFLLPNSVIISSTLMKIGFDRCQETDVDNAKSSGENWSIGAAVFDSLCPALECLLNDGLKPDKSICDVMKTSSDDITRSVCSLIAGVNTNTTSRVGGKTRERSMQFAVFVDGLLSSKSLNLWLEKLISDRKALDEIYARTSYVFYLSTKFCSNLTEKLTSNLKRLNNLQFDKIHLIDMDIDVDDHQQQHSKFSPGNRFSSLFRKSSSTKNQDENSLVLLQKELKIVFRFPAKIVLETKKKRNETKKNDRISPQIESRIPRNVSPSPSPAFRLDIRLQQSTKKSPSWSSPPPSAIPSPVRKKSSPSPSNSPTSKRSEQRQQQSFTSQQRQQQSFTSKIARFLKNSPSTPTKTPSRIPLPNNNNNNHNNVNYRLTTNLRKKL</sequence>
<feature type="compositionally biased region" description="Polar residues" evidence="1">
    <location>
        <begin position="32"/>
        <end position="47"/>
    </location>
</feature>
<protein>
    <submittedName>
        <fullName evidence="4">RUN domain-containing protein</fullName>
    </submittedName>
</protein>
<dbReference type="PROSITE" id="PS50826">
    <property type="entry name" value="RUN"/>
    <property type="match status" value="1"/>
</dbReference>
<feature type="compositionally biased region" description="Polar residues" evidence="1">
    <location>
        <begin position="1045"/>
        <end position="1055"/>
    </location>
</feature>
<reference evidence="4" key="1">
    <citation type="submission" date="2022-11" db="UniProtKB">
        <authorList>
            <consortium name="WormBaseParasite"/>
        </authorList>
    </citation>
    <scope>IDENTIFICATION</scope>
</reference>
<dbReference type="AlphaFoldDB" id="A0A915LC23"/>
<name>A0A915LC23_ROMCU</name>
<feature type="compositionally biased region" description="Low complexity" evidence="1">
    <location>
        <begin position="978"/>
        <end position="1010"/>
    </location>
</feature>
<dbReference type="Proteomes" id="UP000887565">
    <property type="component" value="Unplaced"/>
</dbReference>
<feature type="compositionally biased region" description="Low complexity" evidence="1">
    <location>
        <begin position="1034"/>
        <end position="1044"/>
    </location>
</feature>
<feature type="domain" description="RUN" evidence="2">
    <location>
        <begin position="713"/>
        <end position="858"/>
    </location>
</feature>
<dbReference type="InterPro" id="IPR037213">
    <property type="entry name" value="Run_dom_sf"/>
</dbReference>
<organism evidence="3 4">
    <name type="scientific">Romanomermis culicivorax</name>
    <name type="common">Nematode worm</name>
    <dbReference type="NCBI Taxonomy" id="13658"/>
    <lineage>
        <taxon>Eukaryota</taxon>
        <taxon>Metazoa</taxon>
        <taxon>Ecdysozoa</taxon>
        <taxon>Nematoda</taxon>
        <taxon>Enoplea</taxon>
        <taxon>Dorylaimia</taxon>
        <taxon>Mermithida</taxon>
        <taxon>Mermithoidea</taxon>
        <taxon>Mermithidae</taxon>
        <taxon>Romanomermis</taxon>
    </lineage>
</organism>
<feature type="compositionally biased region" description="Polar residues" evidence="1">
    <location>
        <begin position="1018"/>
        <end position="1027"/>
    </location>
</feature>
<evidence type="ECO:0000313" key="3">
    <source>
        <dbReference type="Proteomes" id="UP000887565"/>
    </source>
</evidence>
<accession>A0A915LC23</accession>
<keyword evidence="3" id="KW-1185">Reference proteome</keyword>
<dbReference type="Pfam" id="PF02759">
    <property type="entry name" value="RUN"/>
    <property type="match status" value="1"/>
</dbReference>